<keyword evidence="2" id="KW-1185">Reference proteome</keyword>
<organism evidence="1 2">
    <name type="scientific">Blastococcus carthaginiensis</name>
    <dbReference type="NCBI Taxonomy" id="3050034"/>
    <lineage>
        <taxon>Bacteria</taxon>
        <taxon>Bacillati</taxon>
        <taxon>Actinomycetota</taxon>
        <taxon>Actinomycetes</taxon>
        <taxon>Geodermatophilales</taxon>
        <taxon>Geodermatophilaceae</taxon>
        <taxon>Blastococcus</taxon>
    </lineage>
</organism>
<evidence type="ECO:0000313" key="1">
    <source>
        <dbReference type="EMBL" id="MDP5183047.1"/>
    </source>
</evidence>
<dbReference type="Gene3D" id="3.10.450.50">
    <property type="match status" value="1"/>
</dbReference>
<proteinExistence type="predicted"/>
<gene>
    <name evidence="1" type="ORF">QOZ88_10380</name>
</gene>
<name>A0ABT9IBW0_9ACTN</name>
<dbReference type="RefSeq" id="WP_305999706.1">
    <property type="nucleotide sequence ID" value="NZ_JASNFN010000010.1"/>
</dbReference>
<dbReference type="EMBL" id="JASNFN010000010">
    <property type="protein sequence ID" value="MDP5183047.1"/>
    <property type="molecule type" value="Genomic_DNA"/>
</dbReference>
<dbReference type="Proteomes" id="UP001233673">
    <property type="component" value="Unassembled WGS sequence"/>
</dbReference>
<accession>A0ABT9IBW0</accession>
<sequence>MPPPARGLRSRTTREVMASHLEHRRTGDLEADLVENYHPEVVVLSAREVFRGHDGVRASAHRLWRAAAEGSYSYGYVLADERMAMLEWAGRNPQFDIRCGIDSYLIEDGWVTAQTIHYRVEDAGLSVAGALLVPPDQVGMHAVDDPARMPGLADGS</sequence>
<evidence type="ECO:0000313" key="2">
    <source>
        <dbReference type="Proteomes" id="UP001233673"/>
    </source>
</evidence>
<dbReference type="InterPro" id="IPR032710">
    <property type="entry name" value="NTF2-like_dom_sf"/>
</dbReference>
<comment type="caution">
    <text evidence="1">The sequence shown here is derived from an EMBL/GenBank/DDBJ whole genome shotgun (WGS) entry which is preliminary data.</text>
</comment>
<reference evidence="2" key="1">
    <citation type="submission" date="2023-05" db="EMBL/GenBank/DDBJ databases">
        <title>Draft genome of Pseudofrankia sp. BMG5.37.</title>
        <authorList>
            <person name="Gtari M."/>
            <person name="Ghodhbane F."/>
            <person name="Sbissi I."/>
        </authorList>
    </citation>
    <scope>NUCLEOTIDE SEQUENCE [LARGE SCALE GENOMIC DNA]</scope>
    <source>
        <strain evidence="2">BMG 814</strain>
    </source>
</reference>
<protein>
    <submittedName>
        <fullName evidence="1">Nuclear transport factor 2 family protein</fullName>
    </submittedName>
</protein>
<dbReference type="SUPFAM" id="SSF54427">
    <property type="entry name" value="NTF2-like"/>
    <property type="match status" value="1"/>
</dbReference>